<comment type="cofactor">
    <cofactor evidence="1">
        <name>[4Fe-4S] cluster</name>
        <dbReference type="ChEBI" id="CHEBI:49883"/>
    </cofactor>
</comment>
<dbReference type="EMBL" id="JAGSOJ010000001">
    <property type="protein sequence ID" value="MCM1988529.1"/>
    <property type="molecule type" value="Genomic_DNA"/>
</dbReference>
<dbReference type="GO" id="GO:0008137">
    <property type="term" value="F:NADH dehydrogenase (ubiquinone) activity"/>
    <property type="evidence" value="ECO:0007669"/>
    <property type="project" value="InterPro"/>
</dbReference>
<dbReference type="GO" id="GO:0051539">
    <property type="term" value="F:4 iron, 4 sulfur cluster binding"/>
    <property type="evidence" value="ECO:0007669"/>
    <property type="project" value="UniProtKB-KW"/>
</dbReference>
<proteinExistence type="predicted"/>
<dbReference type="RefSeq" id="WP_250857394.1">
    <property type="nucleotide sequence ID" value="NZ_JAGSOJ010000001.1"/>
</dbReference>
<dbReference type="PROSITE" id="PS51839">
    <property type="entry name" value="4FE4S_HC3"/>
    <property type="match status" value="1"/>
</dbReference>
<evidence type="ECO:0000256" key="3">
    <source>
        <dbReference type="ARBA" id="ARBA00022723"/>
    </source>
</evidence>
<dbReference type="PROSITE" id="PS00198">
    <property type="entry name" value="4FE4S_FER_1"/>
    <property type="match status" value="1"/>
</dbReference>
<dbReference type="NCBIfam" id="NF040763">
    <property type="entry name" value="FeFe_hydrog_A6"/>
    <property type="match status" value="1"/>
</dbReference>
<dbReference type="CDD" id="cd00207">
    <property type="entry name" value="fer2"/>
    <property type="match status" value="1"/>
</dbReference>
<dbReference type="Pfam" id="PF13510">
    <property type="entry name" value="Fer2_4"/>
    <property type="match status" value="1"/>
</dbReference>
<dbReference type="Gene3D" id="3.10.20.740">
    <property type="match status" value="1"/>
</dbReference>
<name>A0A9J6NXA7_9CLOT</name>
<dbReference type="InterPro" id="IPR050340">
    <property type="entry name" value="Cytosolic_Fe-S_CAF"/>
</dbReference>
<dbReference type="PROSITE" id="PS00641">
    <property type="entry name" value="COMPLEX1_75K_1"/>
    <property type="match status" value="1"/>
</dbReference>
<dbReference type="Gene3D" id="3.40.950.10">
    <property type="entry name" value="Fe-only Hydrogenase (Larger Subunit), Chain L, domain 3"/>
    <property type="match status" value="1"/>
</dbReference>
<evidence type="ECO:0000256" key="2">
    <source>
        <dbReference type="ARBA" id="ARBA00022485"/>
    </source>
</evidence>
<dbReference type="AlphaFoldDB" id="A0A9J6NXA7"/>
<keyword evidence="2" id="KW-0004">4Fe-4S</keyword>
<dbReference type="SMART" id="SM00902">
    <property type="entry name" value="Fe_hyd_SSU"/>
    <property type="match status" value="1"/>
</dbReference>
<dbReference type="InterPro" id="IPR017896">
    <property type="entry name" value="4Fe4S_Fe-S-bd"/>
</dbReference>
<dbReference type="GO" id="GO:0005506">
    <property type="term" value="F:iron ion binding"/>
    <property type="evidence" value="ECO:0007669"/>
    <property type="project" value="InterPro"/>
</dbReference>
<keyword evidence="3" id="KW-0479">Metal-binding</keyword>
<dbReference type="Gene3D" id="3.30.70.20">
    <property type="match status" value="1"/>
</dbReference>
<dbReference type="FunFam" id="3.30.70.20:FF:000035">
    <property type="entry name" value="Iron hydrogenase 1"/>
    <property type="match status" value="1"/>
</dbReference>
<dbReference type="GO" id="GO:0016020">
    <property type="term" value="C:membrane"/>
    <property type="evidence" value="ECO:0007669"/>
    <property type="project" value="InterPro"/>
</dbReference>
<dbReference type="SUPFAM" id="SSF53920">
    <property type="entry name" value="Fe-only hydrogenase"/>
    <property type="match status" value="1"/>
</dbReference>
<dbReference type="PROSITE" id="PS51379">
    <property type="entry name" value="4FE4S_FER_2"/>
    <property type="match status" value="2"/>
</dbReference>
<dbReference type="Pfam" id="PF10588">
    <property type="entry name" value="NADH-G_4Fe-4S_3"/>
    <property type="match status" value="1"/>
</dbReference>
<keyword evidence="4" id="KW-0677">Repeat</keyword>
<dbReference type="InterPro" id="IPR049830">
    <property type="entry name" value="HndD"/>
</dbReference>
<dbReference type="InterPro" id="IPR009016">
    <property type="entry name" value="Fe_hydrogenase"/>
</dbReference>
<evidence type="ECO:0000256" key="5">
    <source>
        <dbReference type="ARBA" id="ARBA00023004"/>
    </source>
</evidence>
<organism evidence="10 11">
    <name type="scientific">Oceanirhabdus seepicola</name>
    <dbReference type="NCBI Taxonomy" id="2828781"/>
    <lineage>
        <taxon>Bacteria</taxon>
        <taxon>Bacillati</taxon>
        <taxon>Bacillota</taxon>
        <taxon>Clostridia</taxon>
        <taxon>Eubacteriales</taxon>
        <taxon>Clostridiaceae</taxon>
        <taxon>Oceanirhabdus</taxon>
    </lineage>
</organism>
<dbReference type="InterPro" id="IPR036010">
    <property type="entry name" value="2Fe-2S_ferredoxin-like_sf"/>
</dbReference>
<feature type="domain" description="4Fe-4S ferredoxin-type" evidence="8">
    <location>
        <begin position="182"/>
        <end position="210"/>
    </location>
</feature>
<accession>A0A9J6NXA7</accession>
<dbReference type="PROSITE" id="PS51085">
    <property type="entry name" value="2FE2S_FER_2"/>
    <property type="match status" value="1"/>
</dbReference>
<dbReference type="NCBIfam" id="TIGR02512">
    <property type="entry name" value="FeFe_hydrog_A"/>
    <property type="match status" value="1"/>
</dbReference>
<evidence type="ECO:0000259" key="9">
    <source>
        <dbReference type="PROSITE" id="PS51839"/>
    </source>
</evidence>
<reference evidence="10" key="1">
    <citation type="journal article" date="2021" name="mSystems">
        <title>Bacteria and Archaea Synergistically Convert Glycine Betaine to Biogenic Methane in the Formosa Cold Seep of the South China Sea.</title>
        <authorList>
            <person name="Li L."/>
            <person name="Zhang W."/>
            <person name="Zhang S."/>
            <person name="Song L."/>
            <person name="Sun Q."/>
            <person name="Zhang H."/>
            <person name="Xiang H."/>
            <person name="Dong X."/>
        </authorList>
    </citation>
    <scope>NUCLEOTIDE SEQUENCE</scope>
    <source>
        <strain evidence="10">ZWT</strain>
    </source>
</reference>
<dbReference type="Pfam" id="PF22117">
    <property type="entry name" value="Fer4_Nqo3"/>
    <property type="match status" value="1"/>
</dbReference>
<feature type="domain" description="4Fe-4S His(Cys)3-ligated-type" evidence="9">
    <location>
        <begin position="79"/>
        <end position="118"/>
    </location>
</feature>
<dbReference type="Pfam" id="PF02906">
    <property type="entry name" value="Fe_hyd_lg_C"/>
    <property type="match status" value="1"/>
</dbReference>
<dbReference type="InterPro" id="IPR054351">
    <property type="entry name" value="NADH_UbQ_OxRdtase_ferredoxin"/>
</dbReference>
<evidence type="ECO:0000259" key="7">
    <source>
        <dbReference type="PROSITE" id="PS51085"/>
    </source>
</evidence>
<dbReference type="GO" id="GO:0042773">
    <property type="term" value="P:ATP synthesis coupled electron transport"/>
    <property type="evidence" value="ECO:0007669"/>
    <property type="project" value="InterPro"/>
</dbReference>
<feature type="domain" description="2Fe-2S ferredoxin-type" evidence="7">
    <location>
        <begin position="2"/>
        <end position="79"/>
    </location>
</feature>
<dbReference type="InterPro" id="IPR036991">
    <property type="entry name" value="Fe_hydrogenase_ssu_sf"/>
</dbReference>
<evidence type="ECO:0000256" key="1">
    <source>
        <dbReference type="ARBA" id="ARBA00001966"/>
    </source>
</evidence>
<gene>
    <name evidence="10" type="ORF">KDK92_02170</name>
</gene>
<keyword evidence="6" id="KW-0411">Iron-sulfur</keyword>
<dbReference type="Gene3D" id="4.10.260.20">
    <property type="entry name" value="Iron hydrogenase, small subunit"/>
    <property type="match status" value="1"/>
</dbReference>
<dbReference type="Proteomes" id="UP001056429">
    <property type="component" value="Unassembled WGS sequence"/>
</dbReference>
<keyword evidence="5" id="KW-0408">Iron</keyword>
<dbReference type="InterPro" id="IPR003149">
    <property type="entry name" value="Fe_hydrogenase_ssu"/>
</dbReference>
<dbReference type="SUPFAM" id="SSF54862">
    <property type="entry name" value="4Fe-4S ferredoxins"/>
    <property type="match status" value="1"/>
</dbReference>
<evidence type="ECO:0000259" key="8">
    <source>
        <dbReference type="PROSITE" id="PS51379"/>
    </source>
</evidence>
<keyword evidence="11" id="KW-1185">Reference proteome</keyword>
<dbReference type="InterPro" id="IPR017900">
    <property type="entry name" value="4Fe4S_Fe_S_CS"/>
</dbReference>
<dbReference type="InterPro" id="IPR000283">
    <property type="entry name" value="NADH_UbQ_OxRdtase_75kDa_su_CS"/>
</dbReference>
<protein>
    <submittedName>
        <fullName evidence="10">[FeFe] hydrogenase, group A</fullName>
    </submittedName>
</protein>
<feature type="domain" description="4Fe-4S ferredoxin-type" evidence="8">
    <location>
        <begin position="138"/>
        <end position="168"/>
    </location>
</feature>
<dbReference type="Gene3D" id="3.40.50.1780">
    <property type="match status" value="1"/>
</dbReference>
<dbReference type="PANTHER" id="PTHR11615">
    <property type="entry name" value="NITRATE, FORMATE, IRON DEHYDROGENASE"/>
    <property type="match status" value="1"/>
</dbReference>
<dbReference type="InterPro" id="IPR019574">
    <property type="entry name" value="NADH_UbQ_OxRdtase_Gsu_4Fe4S-bd"/>
</dbReference>
<dbReference type="Pfam" id="PF02256">
    <property type="entry name" value="Fe_hyd_SSU"/>
    <property type="match status" value="1"/>
</dbReference>
<evidence type="ECO:0000256" key="4">
    <source>
        <dbReference type="ARBA" id="ARBA00022737"/>
    </source>
</evidence>
<dbReference type="SUPFAM" id="SSF54292">
    <property type="entry name" value="2Fe-2S ferredoxin-like"/>
    <property type="match status" value="1"/>
</dbReference>
<reference evidence="10" key="2">
    <citation type="submission" date="2021-04" db="EMBL/GenBank/DDBJ databases">
        <authorList>
            <person name="Dong X."/>
        </authorList>
    </citation>
    <scope>NUCLEOTIDE SEQUENCE</scope>
    <source>
        <strain evidence="10">ZWT</strain>
    </source>
</reference>
<dbReference type="InterPro" id="IPR001041">
    <property type="entry name" value="2Fe-2S_ferredoxin-type"/>
</dbReference>
<evidence type="ECO:0000256" key="6">
    <source>
        <dbReference type="ARBA" id="ARBA00023014"/>
    </source>
</evidence>
<dbReference type="GO" id="GO:0008901">
    <property type="term" value="F:ferredoxin hydrogenase activity"/>
    <property type="evidence" value="ECO:0007669"/>
    <property type="project" value="InterPro"/>
</dbReference>
<dbReference type="InterPro" id="IPR013352">
    <property type="entry name" value="Fe_hydrogenase_subset"/>
</dbReference>
<dbReference type="SMART" id="SM00929">
    <property type="entry name" value="NADH-G_4Fe-4S_3"/>
    <property type="match status" value="1"/>
</dbReference>
<comment type="caution">
    <text evidence="10">The sequence shown here is derived from an EMBL/GenBank/DDBJ whole genome shotgun (WGS) entry which is preliminary data.</text>
</comment>
<dbReference type="InterPro" id="IPR004108">
    <property type="entry name" value="Fe_hydrogenase_lsu_C"/>
</dbReference>
<evidence type="ECO:0000313" key="10">
    <source>
        <dbReference type="EMBL" id="MCM1988529.1"/>
    </source>
</evidence>
<evidence type="ECO:0000313" key="11">
    <source>
        <dbReference type="Proteomes" id="UP001056429"/>
    </source>
</evidence>
<sequence>MNTCTLEINNFEVTVPNDFTILQAAKQIGITIPTLCYHPDQKVKANCRICLVENHQGKLMTACSTQVVDGMKIKTHSKLVRETQKGVLQLILANHDQNCLKCSRNGKCELQKLCEIFNISKTNLHETVDCTTQDLSNHSIIRDQSKCIKCNRCVEMCQEVQTVAALSHAHRSTNYSITPAYNKSLADTNCVFCGQCISVCPVGALREREEIDNVMDAIYDPNIHVIAQIAPAVRVSIGEEFGYNPGINVEGKLISALKQVGFDKIFDTNFTADLTIIEEGHELISRLKNNGVLPMLTSCSPGWINFIEALYPNLLPHLSSCKSPQQMFGALSKSYYSSKMGIPPEKIFTVSIMPCTAKKHEAKREEMHYNQYREVDAVLTTRETAKLIKSISISLNNLSDDNFDAPFGISSGAGAIFGASGGVMEAALRSVYEILTAKELDNLDFTSARGIDGIKEVTVMIGSIELKGAVVNGLKNARYILEQIQSGECPYTFIEVMCCPGGCIGGGGQPFGSTMNIRKERIDGIYSIDKNSTIRRSHKNPLIQQLYEDFLIEPNSKKAHELLHTFYYPHNKE</sequence>